<dbReference type="SUPFAM" id="SSF52540">
    <property type="entry name" value="P-loop containing nucleoside triphosphate hydrolases"/>
    <property type="match status" value="1"/>
</dbReference>
<evidence type="ECO:0000256" key="4">
    <source>
        <dbReference type="ARBA" id="ARBA00022801"/>
    </source>
</evidence>
<evidence type="ECO:0000313" key="14">
    <source>
        <dbReference type="Proteomes" id="UP001501510"/>
    </source>
</evidence>
<dbReference type="EMBL" id="BAAACG010000023">
    <property type="protein sequence ID" value="GAA0748810.1"/>
    <property type="molecule type" value="Genomic_DNA"/>
</dbReference>
<dbReference type="Gene3D" id="1.20.1560.10">
    <property type="entry name" value="ABC transporter type 1, transmembrane domain"/>
    <property type="match status" value="1"/>
</dbReference>
<dbReference type="InterPro" id="IPR039421">
    <property type="entry name" value="Type_1_exporter"/>
</dbReference>
<evidence type="ECO:0000313" key="13">
    <source>
        <dbReference type="EMBL" id="GAA0748810.1"/>
    </source>
</evidence>
<reference evidence="14" key="1">
    <citation type="journal article" date="2019" name="Int. J. Syst. Evol. Microbiol.">
        <title>The Global Catalogue of Microorganisms (GCM) 10K type strain sequencing project: providing services to taxonomists for standard genome sequencing and annotation.</title>
        <authorList>
            <consortium name="The Broad Institute Genomics Platform"/>
            <consortium name="The Broad Institute Genome Sequencing Center for Infectious Disease"/>
            <person name="Wu L."/>
            <person name="Ma J."/>
        </authorList>
    </citation>
    <scope>NUCLEOTIDE SEQUENCE [LARGE SCALE GENOMIC DNA]</scope>
    <source>
        <strain evidence="14">JCM 1407</strain>
    </source>
</reference>
<dbReference type="PROSITE" id="PS50929">
    <property type="entry name" value="ABC_TM1F"/>
    <property type="match status" value="1"/>
</dbReference>
<proteinExistence type="predicted"/>
<keyword evidence="8 9" id="KW-0472">Membrane</keyword>
<dbReference type="PANTHER" id="PTHR43394">
    <property type="entry name" value="ATP-DEPENDENT PERMEASE MDL1, MITOCHONDRIAL"/>
    <property type="match status" value="1"/>
</dbReference>
<dbReference type="InterPro" id="IPR036640">
    <property type="entry name" value="ABC1_TM_sf"/>
</dbReference>
<name>A0ABP3V5Q5_9CLOT</name>
<accession>A0ABP3V5Q5</accession>
<feature type="transmembrane region" description="Helical" evidence="9">
    <location>
        <begin position="423"/>
        <end position="445"/>
    </location>
</feature>
<comment type="caution">
    <text evidence="13">The sequence shown here is derived from an EMBL/GenBank/DDBJ whole genome shotgun (WGS) entry which is preliminary data.</text>
</comment>
<evidence type="ECO:0000256" key="6">
    <source>
        <dbReference type="ARBA" id="ARBA00022840"/>
    </source>
</evidence>
<keyword evidence="6" id="KW-0067">ATP-binding</keyword>
<dbReference type="InterPro" id="IPR011527">
    <property type="entry name" value="ABC1_TM_dom"/>
</dbReference>
<dbReference type="SUPFAM" id="SSF90123">
    <property type="entry name" value="ABC transporter transmembrane region"/>
    <property type="match status" value="1"/>
</dbReference>
<dbReference type="PROSITE" id="PS00211">
    <property type="entry name" value="ABC_TRANSPORTER_1"/>
    <property type="match status" value="1"/>
</dbReference>
<feature type="transmembrane region" description="Helical" evidence="9">
    <location>
        <begin position="386"/>
        <end position="411"/>
    </location>
</feature>
<sequence length="728" mass="83858">MRLKTKRKVPYVPQLIQTECGFCCVVMLLKYYGDSRPLSDLREYTDVGRDGLSLKNIISLLKNLKFDTKAYKSNADQLININLPAIIYWEKKHFVILEKINEKSAIIVDPGIGRRKISIHELEEKFSKYSLVATPSEDFVPIKNKENIWFHYLYLMFKDKKLLFQIILYSALSYLITLLFPILIQGIVDSISSGNINNILNENTYLIIISSFIIYGLVIFISGRKQVDFKLLIYKVLCKDIFNHLLKLPYKFFENRSIGDIIFRIESLAIIRNLYSEKLISFFIDSGTMLVILVYMFSKSVFLTSLLITLFIITGVILYIANKKILENNSYEIIESSKLQTLQIEMINSIQIIKSSGIEYETYDKWNNQFDLTLSKSKNREIHQNIYNMIATLMKTLVPFAILFIGVLVYVKGNITLGTLISFYTMANMFFSLAITCFSSVNNFALVSQYLERIKDITDQNIEKGLENNFENNVEGIIELENIDFSFTKYSNNVLKNINMKIKKGENIAIVGKSGSGKSTLGKMLIGLYMPKRGNLSFDGVPVEKTNLKKIRRKIGFIPQEILIFNKDIYENIRMNREFVTFDMVKKACKIAQIDKEIEEMPMGYNTLVSNMGSNLSGGQRQRIALARAIVNDPKIIIMDEATSSLDSINEFKISQYFKQNKCTRIIIAHRLSTIINADKIFVMDNGEIVEEGTHDELIKINGKYCELYNYQQEDKESIKEVQTKKVI</sequence>
<dbReference type="PROSITE" id="PS50990">
    <property type="entry name" value="PEPTIDASE_C39"/>
    <property type="match status" value="1"/>
</dbReference>
<dbReference type="Pfam" id="PF00005">
    <property type="entry name" value="ABC_tran"/>
    <property type="match status" value="1"/>
</dbReference>
<dbReference type="Pfam" id="PF00664">
    <property type="entry name" value="ABC_membrane"/>
    <property type="match status" value="1"/>
</dbReference>
<feature type="transmembrane region" description="Helical" evidence="9">
    <location>
        <begin position="204"/>
        <end position="223"/>
    </location>
</feature>
<feature type="domain" description="Peptidase C39" evidence="12">
    <location>
        <begin position="14"/>
        <end position="133"/>
    </location>
</feature>
<evidence type="ECO:0000256" key="5">
    <source>
        <dbReference type="ARBA" id="ARBA00022807"/>
    </source>
</evidence>
<keyword evidence="2 9" id="KW-0812">Transmembrane</keyword>
<protein>
    <submittedName>
        <fullName evidence="13">Peptidase domain-containing ABC transporter</fullName>
    </submittedName>
</protein>
<evidence type="ECO:0000256" key="8">
    <source>
        <dbReference type="ARBA" id="ARBA00023136"/>
    </source>
</evidence>
<dbReference type="Pfam" id="PF03412">
    <property type="entry name" value="Peptidase_C39"/>
    <property type="match status" value="1"/>
</dbReference>
<evidence type="ECO:0000256" key="2">
    <source>
        <dbReference type="ARBA" id="ARBA00022692"/>
    </source>
</evidence>
<evidence type="ECO:0000259" key="10">
    <source>
        <dbReference type="PROSITE" id="PS50893"/>
    </source>
</evidence>
<feature type="domain" description="ABC transporter" evidence="10">
    <location>
        <begin position="478"/>
        <end position="711"/>
    </location>
</feature>
<dbReference type="SMART" id="SM00382">
    <property type="entry name" value="AAA"/>
    <property type="match status" value="1"/>
</dbReference>
<dbReference type="Gene3D" id="3.90.70.10">
    <property type="entry name" value="Cysteine proteinases"/>
    <property type="match status" value="1"/>
</dbReference>
<dbReference type="PROSITE" id="PS50893">
    <property type="entry name" value="ABC_TRANSPORTER_2"/>
    <property type="match status" value="1"/>
</dbReference>
<keyword evidence="14" id="KW-1185">Reference proteome</keyword>
<dbReference type="PANTHER" id="PTHR43394:SF1">
    <property type="entry name" value="ATP-BINDING CASSETTE SUB-FAMILY B MEMBER 10, MITOCHONDRIAL"/>
    <property type="match status" value="1"/>
</dbReference>
<dbReference type="Proteomes" id="UP001501510">
    <property type="component" value="Unassembled WGS sequence"/>
</dbReference>
<feature type="transmembrane region" description="Helical" evidence="9">
    <location>
        <begin position="162"/>
        <end position="184"/>
    </location>
</feature>
<feature type="transmembrane region" description="Helical" evidence="9">
    <location>
        <begin position="279"/>
        <end position="297"/>
    </location>
</feature>
<feature type="domain" description="ABC transmembrane type-1" evidence="11">
    <location>
        <begin position="166"/>
        <end position="446"/>
    </location>
</feature>
<dbReference type="CDD" id="cd18555">
    <property type="entry name" value="ABC_6TM_T1SS_like"/>
    <property type="match status" value="1"/>
</dbReference>
<evidence type="ECO:0000256" key="3">
    <source>
        <dbReference type="ARBA" id="ARBA00022741"/>
    </source>
</evidence>
<dbReference type="RefSeq" id="WP_343764673.1">
    <property type="nucleotide sequence ID" value="NZ_BAAACG010000023.1"/>
</dbReference>
<evidence type="ECO:0000259" key="11">
    <source>
        <dbReference type="PROSITE" id="PS50929"/>
    </source>
</evidence>
<comment type="subcellular location">
    <subcellularLocation>
        <location evidence="1">Cell membrane</location>
        <topology evidence="1">Multi-pass membrane protein</topology>
    </subcellularLocation>
</comment>
<dbReference type="InterPro" id="IPR003439">
    <property type="entry name" value="ABC_transporter-like_ATP-bd"/>
</dbReference>
<feature type="transmembrane region" description="Helical" evidence="9">
    <location>
        <begin position="303"/>
        <end position="321"/>
    </location>
</feature>
<dbReference type="InterPro" id="IPR027417">
    <property type="entry name" value="P-loop_NTPase"/>
</dbReference>
<dbReference type="InterPro" id="IPR005074">
    <property type="entry name" value="Peptidase_C39"/>
</dbReference>
<evidence type="ECO:0000256" key="1">
    <source>
        <dbReference type="ARBA" id="ARBA00004651"/>
    </source>
</evidence>
<dbReference type="InterPro" id="IPR003593">
    <property type="entry name" value="AAA+_ATPase"/>
</dbReference>
<keyword evidence="5" id="KW-0645">Protease</keyword>
<keyword evidence="5" id="KW-0788">Thiol protease</keyword>
<dbReference type="InterPro" id="IPR017871">
    <property type="entry name" value="ABC_transporter-like_CS"/>
</dbReference>
<evidence type="ECO:0000256" key="9">
    <source>
        <dbReference type="SAM" id="Phobius"/>
    </source>
</evidence>
<keyword evidence="4" id="KW-0378">Hydrolase</keyword>
<evidence type="ECO:0000259" key="12">
    <source>
        <dbReference type="PROSITE" id="PS50990"/>
    </source>
</evidence>
<keyword evidence="7 9" id="KW-1133">Transmembrane helix</keyword>
<gene>
    <name evidence="13" type="ORF">GCM10008906_39380</name>
</gene>
<organism evidence="13 14">
    <name type="scientific">Clostridium oceanicum</name>
    <dbReference type="NCBI Taxonomy" id="1543"/>
    <lineage>
        <taxon>Bacteria</taxon>
        <taxon>Bacillati</taxon>
        <taxon>Bacillota</taxon>
        <taxon>Clostridia</taxon>
        <taxon>Eubacteriales</taxon>
        <taxon>Clostridiaceae</taxon>
        <taxon>Clostridium</taxon>
    </lineage>
</organism>
<keyword evidence="3" id="KW-0547">Nucleotide-binding</keyword>
<evidence type="ECO:0000256" key="7">
    <source>
        <dbReference type="ARBA" id="ARBA00022989"/>
    </source>
</evidence>
<dbReference type="Gene3D" id="3.40.50.300">
    <property type="entry name" value="P-loop containing nucleotide triphosphate hydrolases"/>
    <property type="match status" value="1"/>
</dbReference>